<evidence type="ECO:0000313" key="6">
    <source>
        <dbReference type="EMBL" id="VDO80523.1"/>
    </source>
</evidence>
<dbReference type="InterPro" id="IPR001680">
    <property type="entry name" value="WD40_rpt"/>
</dbReference>
<evidence type="ECO:0000256" key="4">
    <source>
        <dbReference type="ARBA" id="ARBA00039725"/>
    </source>
</evidence>
<reference evidence="8" key="1">
    <citation type="submission" date="2016-06" db="UniProtKB">
        <authorList>
            <consortium name="WormBaseParasite"/>
        </authorList>
    </citation>
    <scope>IDENTIFICATION</scope>
</reference>
<dbReference type="Proteomes" id="UP000279833">
    <property type="component" value="Unassembled WGS sequence"/>
</dbReference>
<feature type="repeat" description="WD" evidence="5">
    <location>
        <begin position="19"/>
        <end position="50"/>
    </location>
</feature>
<sequence>MDACLMIWNIKPQTRAYKFSGHKDAIFCVRFSPTGELILTASRDKTVKLWIPSM</sequence>
<keyword evidence="7" id="KW-1185">Reference proteome</keyword>
<dbReference type="GO" id="GO:0060271">
    <property type="term" value="P:cilium assembly"/>
    <property type="evidence" value="ECO:0007669"/>
    <property type="project" value="TreeGrafter"/>
</dbReference>
<evidence type="ECO:0000256" key="3">
    <source>
        <dbReference type="ARBA" id="ARBA00023054"/>
    </source>
</evidence>
<proteinExistence type="predicted"/>
<dbReference type="InterPro" id="IPR036322">
    <property type="entry name" value="WD40_repeat_dom_sf"/>
</dbReference>
<evidence type="ECO:0000256" key="2">
    <source>
        <dbReference type="ARBA" id="ARBA00022737"/>
    </source>
</evidence>
<organism evidence="8">
    <name type="scientific">Schistosoma curassoni</name>
    <dbReference type="NCBI Taxonomy" id="6186"/>
    <lineage>
        <taxon>Eukaryota</taxon>
        <taxon>Metazoa</taxon>
        <taxon>Spiralia</taxon>
        <taxon>Lophotrochozoa</taxon>
        <taxon>Platyhelminthes</taxon>
        <taxon>Trematoda</taxon>
        <taxon>Digenea</taxon>
        <taxon>Strigeidida</taxon>
        <taxon>Schistosomatoidea</taxon>
        <taxon>Schistosomatidae</taxon>
        <taxon>Schistosoma</taxon>
    </lineage>
</organism>
<evidence type="ECO:0000256" key="5">
    <source>
        <dbReference type="PROSITE-ProRule" id="PRU00221"/>
    </source>
</evidence>
<accession>A0A183JKM9</accession>
<dbReference type="InterPro" id="IPR015943">
    <property type="entry name" value="WD40/YVTN_repeat-like_dom_sf"/>
</dbReference>
<keyword evidence="1 5" id="KW-0853">WD repeat</keyword>
<dbReference type="GO" id="GO:0005814">
    <property type="term" value="C:centriole"/>
    <property type="evidence" value="ECO:0007669"/>
    <property type="project" value="TreeGrafter"/>
</dbReference>
<dbReference type="PANTHER" id="PTHR44019:SF2">
    <property type="entry name" value="POC1 CENTRIOLAR PROTEIN HOMOLOG A"/>
    <property type="match status" value="1"/>
</dbReference>
<evidence type="ECO:0000313" key="8">
    <source>
        <dbReference type="WBParaSite" id="SCUD_0000326001-mRNA-1"/>
    </source>
</evidence>
<dbReference type="SUPFAM" id="SSF50978">
    <property type="entry name" value="WD40 repeat-like"/>
    <property type="match status" value="1"/>
</dbReference>
<gene>
    <name evidence="6" type="ORF">SCUD_LOCUS3260</name>
</gene>
<dbReference type="STRING" id="6186.A0A183JKM9"/>
<dbReference type="PROSITE" id="PS50082">
    <property type="entry name" value="WD_REPEATS_2"/>
    <property type="match status" value="1"/>
</dbReference>
<protein>
    <recommendedName>
        <fullName evidence="4">POC1 centriolar protein homolog A</fullName>
    </recommendedName>
</protein>
<name>A0A183JKM9_9TREM</name>
<dbReference type="Pfam" id="PF00400">
    <property type="entry name" value="WD40"/>
    <property type="match status" value="1"/>
</dbReference>
<dbReference type="Gene3D" id="2.130.10.10">
    <property type="entry name" value="YVTN repeat-like/Quinoprotein amine dehydrogenase"/>
    <property type="match status" value="1"/>
</dbReference>
<dbReference type="GO" id="GO:0036064">
    <property type="term" value="C:ciliary basal body"/>
    <property type="evidence" value="ECO:0007669"/>
    <property type="project" value="TreeGrafter"/>
</dbReference>
<evidence type="ECO:0000313" key="7">
    <source>
        <dbReference type="Proteomes" id="UP000279833"/>
    </source>
</evidence>
<keyword evidence="2" id="KW-0677">Repeat</keyword>
<keyword evidence="3" id="KW-0175">Coiled coil</keyword>
<dbReference type="PANTHER" id="PTHR44019">
    <property type="entry name" value="WD REPEAT-CONTAINING PROTEIN 55"/>
    <property type="match status" value="1"/>
</dbReference>
<evidence type="ECO:0000256" key="1">
    <source>
        <dbReference type="ARBA" id="ARBA00022574"/>
    </source>
</evidence>
<dbReference type="EMBL" id="UZAK01003605">
    <property type="protein sequence ID" value="VDO80523.1"/>
    <property type="molecule type" value="Genomic_DNA"/>
</dbReference>
<dbReference type="InterPro" id="IPR050505">
    <property type="entry name" value="WDR55/POC1"/>
</dbReference>
<dbReference type="PROSITE" id="PS50294">
    <property type="entry name" value="WD_REPEATS_REGION"/>
    <property type="match status" value="1"/>
</dbReference>
<dbReference type="WBParaSite" id="SCUD_0000326001-mRNA-1">
    <property type="protein sequence ID" value="SCUD_0000326001-mRNA-1"/>
    <property type="gene ID" value="SCUD_0000326001"/>
</dbReference>
<dbReference type="SMART" id="SM00320">
    <property type="entry name" value="WD40"/>
    <property type="match status" value="1"/>
</dbReference>
<reference evidence="6 7" key="2">
    <citation type="submission" date="2018-11" db="EMBL/GenBank/DDBJ databases">
        <authorList>
            <consortium name="Pathogen Informatics"/>
        </authorList>
    </citation>
    <scope>NUCLEOTIDE SEQUENCE [LARGE SCALE GENOMIC DNA]</scope>
    <source>
        <strain evidence="6">Dakar</strain>
        <strain evidence="7">Dakar, Senegal</strain>
    </source>
</reference>
<dbReference type="AlphaFoldDB" id="A0A183JKM9"/>